<dbReference type="SUPFAM" id="SSF52743">
    <property type="entry name" value="Subtilisin-like"/>
    <property type="match status" value="1"/>
</dbReference>
<dbReference type="Gene3D" id="2.60.120.380">
    <property type="match status" value="2"/>
</dbReference>
<reference evidence="8 9" key="1">
    <citation type="submission" date="2019-06" db="EMBL/GenBank/DDBJ databases">
        <title>Whole genome shotgun sequence of Brevibacillus reuszeri NBRC 15719.</title>
        <authorList>
            <person name="Hosoyama A."/>
            <person name="Uohara A."/>
            <person name="Ohji S."/>
            <person name="Ichikawa N."/>
        </authorList>
    </citation>
    <scope>NUCLEOTIDE SEQUENCE [LARGE SCALE GENOMIC DNA]</scope>
    <source>
        <strain evidence="8 9">NBRC 15719</strain>
    </source>
</reference>
<gene>
    <name evidence="8" type="ORF">BRE01_23830</name>
</gene>
<evidence type="ECO:0000313" key="8">
    <source>
        <dbReference type="EMBL" id="GED68681.1"/>
    </source>
</evidence>
<dbReference type="InterPro" id="IPR000209">
    <property type="entry name" value="Peptidase_S8/S53_dom"/>
</dbReference>
<proteinExistence type="inferred from homology"/>
<dbReference type="InterPro" id="IPR015500">
    <property type="entry name" value="Peptidase_S8_subtilisin-rel"/>
</dbReference>
<evidence type="ECO:0000313" key="9">
    <source>
        <dbReference type="Proteomes" id="UP000319578"/>
    </source>
</evidence>
<dbReference type="PANTHER" id="PTHR43806:SF11">
    <property type="entry name" value="CEREVISIN-RELATED"/>
    <property type="match status" value="1"/>
</dbReference>
<dbReference type="Gene3D" id="2.60.120.260">
    <property type="entry name" value="Galactose-binding domain-like"/>
    <property type="match status" value="1"/>
</dbReference>
<dbReference type="EMBL" id="BJON01000009">
    <property type="protein sequence ID" value="GED68681.1"/>
    <property type="molecule type" value="Genomic_DNA"/>
</dbReference>
<comment type="similarity">
    <text evidence="1 5 6">Belongs to the peptidase S8 family.</text>
</comment>
<keyword evidence="3 5" id="KW-0378">Hydrolase</keyword>
<evidence type="ECO:0000256" key="5">
    <source>
        <dbReference type="PROSITE-ProRule" id="PRU01240"/>
    </source>
</evidence>
<keyword evidence="2 5" id="KW-0645">Protease</keyword>
<keyword evidence="4 5" id="KW-0720">Serine protease</keyword>
<feature type="domain" description="Peptidase S8/S53" evidence="7">
    <location>
        <begin position="123"/>
        <end position="371"/>
    </location>
</feature>
<sequence>MTGEIWSKHDKYDTNDYLSRSIEKGEIRVAKFSIVFHGFDHSANKKIVEELNAKIIDEMPNTPNLIIVEDLSEQQLEQLELHPDVVKVQKSQGFSPAMAQSVEWSLPLSGIPEFHNRGYTGLGVRVGVIDSGFRDHEDMTYAYRYSVTGGDVTNDWANHGTSCAGIIGMRNNTLGYLGVAPDAELYCIAMDQEIGFGNGYSGADIARAIDHLIGKQVKVISISLAKEINDSGVEAAINIAVNKGILVIASAGNSGEEARDINNQVMYPAKLSNVIAVGAVKRNRDLAKYSARGGEINVVAPGDGVRAPSGTSFTGYQSFNGTSCAAPFVAGLAALFWQQYPNYTASQIRNLIETNVYDIGKDGFDKSFGKGMVISPWTTITNYPGRLTSNAVILTNTGYNGSIASDKYIVHHKYTPQVTGKHLFFVDSATVDTVMNVYDDNYNMINYDDDNGSGTNPAMVVNLTAGQMYYVKVASYGTSTGVYSLKVLTPDQLTILEDTFEPGAPHFDYEGDWRQEKEAQSGTYCWGSKSDTRTKSSTKFTVKIPSDANTPLLIFHHKMNADSRNTMEVIINGERKFLRTGTFGSSTTIWSDQPKQIELVTGDNTIEFVYNMLGSAITGSNQAYIDNLAVVFYSPFSKSGESIDYPIAVNGTSANGTLKDTKDLFFMYTAPHKGSYTFTTSSGFDAYMEIISSNKSTVLGKDDDGAGDGQPKVVVPLSAGDIVYAKVYGYSHSAGKYGPVTLNITLPKASSANISEGFEGSKYAFNFTGDWADSKVEASTGTWSRRSKTINHKETSTMQFTESIPTNYTQTPTLKFDYFVSSEANYDYLEVLVNGVSKLKASGETGWVKDYSVTLGTGNQTVTFNYVKDGSTSKGQDCAYVDNIRVSY</sequence>
<evidence type="ECO:0000256" key="6">
    <source>
        <dbReference type="RuleBase" id="RU003355"/>
    </source>
</evidence>
<dbReference type="InterPro" id="IPR036852">
    <property type="entry name" value="Peptidase_S8/S53_dom_sf"/>
</dbReference>
<dbReference type="PANTHER" id="PTHR43806">
    <property type="entry name" value="PEPTIDASE S8"/>
    <property type="match status" value="1"/>
</dbReference>
<name>A0ABQ0TLE3_9BACL</name>
<evidence type="ECO:0000256" key="3">
    <source>
        <dbReference type="ARBA" id="ARBA00022801"/>
    </source>
</evidence>
<comment type="caution">
    <text evidence="8">The sequence shown here is derived from an EMBL/GenBank/DDBJ whole genome shotgun (WGS) entry which is preliminary data.</text>
</comment>
<protein>
    <recommendedName>
        <fullName evidence="7">Peptidase S8/S53 domain-containing protein</fullName>
    </recommendedName>
</protein>
<dbReference type="PROSITE" id="PS51892">
    <property type="entry name" value="SUBTILASE"/>
    <property type="match status" value="1"/>
</dbReference>
<evidence type="ECO:0000256" key="4">
    <source>
        <dbReference type="ARBA" id="ARBA00022825"/>
    </source>
</evidence>
<organism evidence="8 9">
    <name type="scientific">Brevibacillus reuszeri</name>
    <dbReference type="NCBI Taxonomy" id="54915"/>
    <lineage>
        <taxon>Bacteria</taxon>
        <taxon>Bacillati</taxon>
        <taxon>Bacillota</taxon>
        <taxon>Bacilli</taxon>
        <taxon>Bacillales</taxon>
        <taxon>Paenibacillaceae</taxon>
        <taxon>Brevibacillus</taxon>
    </lineage>
</organism>
<dbReference type="Gene3D" id="3.40.50.200">
    <property type="entry name" value="Peptidase S8/S53 domain"/>
    <property type="match status" value="1"/>
</dbReference>
<dbReference type="RefSeq" id="WP_141260927.1">
    <property type="nucleotide sequence ID" value="NZ_BJON01000009.1"/>
</dbReference>
<dbReference type="PROSITE" id="PS00136">
    <property type="entry name" value="SUBTILASE_ASP"/>
    <property type="match status" value="1"/>
</dbReference>
<dbReference type="InterPro" id="IPR022398">
    <property type="entry name" value="Peptidase_S8_His-AS"/>
</dbReference>
<keyword evidence="9" id="KW-1185">Reference proteome</keyword>
<feature type="active site" description="Charge relay system" evidence="5">
    <location>
        <position position="159"/>
    </location>
</feature>
<dbReference type="PROSITE" id="PS00137">
    <property type="entry name" value="SUBTILASE_HIS"/>
    <property type="match status" value="1"/>
</dbReference>
<dbReference type="Proteomes" id="UP000319578">
    <property type="component" value="Unassembled WGS sequence"/>
</dbReference>
<dbReference type="Pfam" id="PF00082">
    <property type="entry name" value="Peptidase_S8"/>
    <property type="match status" value="1"/>
</dbReference>
<accession>A0ABQ0TLE3</accession>
<evidence type="ECO:0000256" key="1">
    <source>
        <dbReference type="ARBA" id="ARBA00011073"/>
    </source>
</evidence>
<dbReference type="InterPro" id="IPR023828">
    <property type="entry name" value="Peptidase_S8_Ser-AS"/>
</dbReference>
<evidence type="ECO:0000259" key="7">
    <source>
        <dbReference type="Pfam" id="PF00082"/>
    </source>
</evidence>
<dbReference type="InterPro" id="IPR050131">
    <property type="entry name" value="Peptidase_S8_subtilisin-like"/>
</dbReference>
<dbReference type="PRINTS" id="PR00723">
    <property type="entry name" value="SUBTILISIN"/>
</dbReference>
<feature type="active site" description="Charge relay system" evidence="5">
    <location>
        <position position="323"/>
    </location>
</feature>
<dbReference type="InterPro" id="IPR023827">
    <property type="entry name" value="Peptidase_S8_Asp-AS"/>
</dbReference>
<evidence type="ECO:0000256" key="2">
    <source>
        <dbReference type="ARBA" id="ARBA00022670"/>
    </source>
</evidence>
<feature type="active site" description="Charge relay system" evidence="5">
    <location>
        <position position="130"/>
    </location>
</feature>
<dbReference type="PROSITE" id="PS00138">
    <property type="entry name" value="SUBTILASE_SER"/>
    <property type="match status" value="1"/>
</dbReference>